<reference evidence="3" key="1">
    <citation type="submission" date="2016-11" db="EMBL/GenBank/DDBJ databases">
        <authorList>
            <person name="Varghese N."/>
            <person name="Submissions S."/>
        </authorList>
    </citation>
    <scope>NUCLEOTIDE SEQUENCE [LARGE SCALE GENOMIC DNA]</scope>
    <source>
        <strain evidence="3">ALO Sharm</strain>
    </source>
</reference>
<dbReference type="SUPFAM" id="SSF53167">
    <property type="entry name" value="Purine and uridine phosphorylases"/>
    <property type="match status" value="1"/>
</dbReference>
<evidence type="ECO:0000313" key="3">
    <source>
        <dbReference type="Proteomes" id="UP000184248"/>
    </source>
</evidence>
<proteinExistence type="predicted"/>
<accession>A0A1M6V737</accession>
<protein>
    <submittedName>
        <fullName evidence="2">Adenosylhomocysteine nucleosidase</fullName>
    </submittedName>
</protein>
<organism evidence="2 3">
    <name type="scientific">Halomonas caseinilytica</name>
    <dbReference type="NCBI Taxonomy" id="438744"/>
    <lineage>
        <taxon>Bacteria</taxon>
        <taxon>Pseudomonadati</taxon>
        <taxon>Pseudomonadota</taxon>
        <taxon>Gammaproteobacteria</taxon>
        <taxon>Oceanospirillales</taxon>
        <taxon>Halomonadaceae</taxon>
        <taxon>Halomonas</taxon>
    </lineage>
</organism>
<gene>
    <name evidence="2" type="ORF">SAMN05192556_105115</name>
</gene>
<dbReference type="Pfam" id="PF01048">
    <property type="entry name" value="PNP_UDP_1"/>
    <property type="match status" value="1"/>
</dbReference>
<dbReference type="GO" id="GO:0003824">
    <property type="term" value="F:catalytic activity"/>
    <property type="evidence" value="ECO:0007669"/>
    <property type="project" value="InterPro"/>
</dbReference>
<dbReference type="Proteomes" id="UP000184248">
    <property type="component" value="Unassembled WGS sequence"/>
</dbReference>
<dbReference type="NCBIfam" id="TIGR01705">
    <property type="entry name" value="MTA_SAH-nuc-hyp"/>
    <property type="match status" value="1"/>
</dbReference>
<dbReference type="InterPro" id="IPR010050">
    <property type="entry name" value="MTA_SAH_nuc_hyp"/>
</dbReference>
<dbReference type="Gene3D" id="3.40.50.1580">
    <property type="entry name" value="Nucleoside phosphorylase domain"/>
    <property type="match status" value="1"/>
</dbReference>
<name>A0A1M6V737_9GAMM</name>
<dbReference type="OrthoDB" id="997641at2"/>
<dbReference type="AlphaFoldDB" id="A0A1M6V737"/>
<feature type="domain" description="Nucleoside phosphorylase" evidence="1">
    <location>
        <begin position="143"/>
        <end position="204"/>
    </location>
</feature>
<keyword evidence="3" id="KW-1185">Reference proteome</keyword>
<dbReference type="InterPro" id="IPR000845">
    <property type="entry name" value="Nucleoside_phosphorylase_d"/>
</dbReference>
<dbReference type="GO" id="GO:0009116">
    <property type="term" value="P:nucleoside metabolic process"/>
    <property type="evidence" value="ECO:0007669"/>
    <property type="project" value="InterPro"/>
</dbReference>
<dbReference type="RefSeq" id="WP_073292177.1">
    <property type="nucleotide sequence ID" value="NZ_FRAL01000005.1"/>
</dbReference>
<evidence type="ECO:0000259" key="1">
    <source>
        <dbReference type="Pfam" id="PF01048"/>
    </source>
</evidence>
<dbReference type="InterPro" id="IPR035994">
    <property type="entry name" value="Nucleoside_phosphorylase_sf"/>
</dbReference>
<sequence>MNQTPRTPAPLTNLSGRSVLFVMAADAEYGPHLRERFVPFMTGVGPVEAAVELTAALAELEARGRLPDLVVSLGSAGSRDLAQTEVYQATSVSYRDMDASPLGFEPGITPFLDLPATLPLPLRIPGIREASLSTGANIVSGAAYDAIAADMVDMESYACLRACTRFDVPLVVLRGISDGKAELQGVDDWTAYLHVIDEKLAAAVDRLDEAL</sequence>
<dbReference type="EMBL" id="FRAL01000005">
    <property type="protein sequence ID" value="SHK77307.1"/>
    <property type="molecule type" value="Genomic_DNA"/>
</dbReference>
<evidence type="ECO:0000313" key="2">
    <source>
        <dbReference type="EMBL" id="SHK77307.1"/>
    </source>
</evidence>